<comment type="caution">
    <text evidence="9">The sequence shown here is derived from an EMBL/GenBank/DDBJ whole genome shotgun (WGS) entry which is preliminary data.</text>
</comment>
<feature type="transmembrane region" description="Helical" evidence="7">
    <location>
        <begin position="263"/>
        <end position="284"/>
    </location>
</feature>
<dbReference type="SUPFAM" id="SSF57845">
    <property type="entry name" value="B-box zinc-binding domain"/>
    <property type="match status" value="1"/>
</dbReference>
<dbReference type="RefSeq" id="WP_236998346.1">
    <property type="nucleotide sequence ID" value="NZ_JAKKOR010000008.1"/>
</dbReference>
<keyword evidence="9" id="KW-0645">Protease</keyword>
<evidence type="ECO:0000256" key="5">
    <source>
        <dbReference type="ARBA" id="ARBA00022989"/>
    </source>
</evidence>
<feature type="transmembrane region" description="Helical" evidence="7">
    <location>
        <begin position="177"/>
        <end position="197"/>
    </location>
</feature>
<keyword evidence="4 9" id="KW-0378">Hydrolase</keyword>
<evidence type="ECO:0000256" key="7">
    <source>
        <dbReference type="SAM" id="Phobius"/>
    </source>
</evidence>
<keyword evidence="6 7" id="KW-0472">Membrane</keyword>
<dbReference type="InterPro" id="IPR035952">
    <property type="entry name" value="Rhomboid-like_sf"/>
</dbReference>
<feature type="transmembrane region" description="Helical" evidence="7">
    <location>
        <begin position="122"/>
        <end position="141"/>
    </location>
</feature>
<gene>
    <name evidence="9" type="ORF">L5G33_11620</name>
</gene>
<evidence type="ECO:0000313" key="10">
    <source>
        <dbReference type="Proteomes" id="UP001200110"/>
    </source>
</evidence>
<evidence type="ECO:0000259" key="8">
    <source>
        <dbReference type="Pfam" id="PF01694"/>
    </source>
</evidence>
<reference evidence="9 10" key="1">
    <citation type="submission" date="2022-01" db="EMBL/GenBank/DDBJ databases">
        <authorList>
            <person name="Huang Y."/>
        </authorList>
    </citation>
    <scope>NUCLEOTIDE SEQUENCE [LARGE SCALE GENOMIC DNA]</scope>
    <source>
        <strain evidence="9 10">HY366</strain>
    </source>
</reference>
<dbReference type="PANTHER" id="PTHR43731">
    <property type="entry name" value="RHOMBOID PROTEASE"/>
    <property type="match status" value="1"/>
</dbReference>
<dbReference type="SUPFAM" id="SSF144091">
    <property type="entry name" value="Rhomboid-like"/>
    <property type="match status" value="1"/>
</dbReference>
<feature type="transmembrane region" description="Helical" evidence="7">
    <location>
        <begin position="204"/>
        <end position="223"/>
    </location>
</feature>
<comment type="similarity">
    <text evidence="2">Belongs to the peptidase S54 family.</text>
</comment>
<name>A0ABS9IU66_9ACTN</name>
<dbReference type="GO" id="GO:0008233">
    <property type="term" value="F:peptidase activity"/>
    <property type="evidence" value="ECO:0007669"/>
    <property type="project" value="UniProtKB-KW"/>
</dbReference>
<dbReference type="Pfam" id="PF01694">
    <property type="entry name" value="Rhomboid"/>
    <property type="match status" value="1"/>
</dbReference>
<organism evidence="9 10">
    <name type="scientific">Gordonia liuliyuniae</name>
    <dbReference type="NCBI Taxonomy" id="2911517"/>
    <lineage>
        <taxon>Bacteria</taxon>
        <taxon>Bacillati</taxon>
        <taxon>Actinomycetota</taxon>
        <taxon>Actinomycetes</taxon>
        <taxon>Mycobacteriales</taxon>
        <taxon>Gordoniaceae</taxon>
        <taxon>Gordonia</taxon>
    </lineage>
</organism>
<dbReference type="GO" id="GO:0006508">
    <property type="term" value="P:proteolysis"/>
    <property type="evidence" value="ECO:0007669"/>
    <property type="project" value="UniProtKB-KW"/>
</dbReference>
<keyword evidence="5 7" id="KW-1133">Transmembrane helix</keyword>
<keyword evidence="10" id="KW-1185">Reference proteome</keyword>
<evidence type="ECO:0000313" key="9">
    <source>
        <dbReference type="EMBL" id="MCF8589108.1"/>
    </source>
</evidence>
<feature type="transmembrane region" description="Helical" evidence="7">
    <location>
        <begin position="229"/>
        <end position="251"/>
    </location>
</feature>
<sequence length="288" mass="29997">MNQVCYRHPGRPTALSCTRCGRSACPECLRPASVGQHCVDCVAEASATQRATAPTVVARRSVQPVVTYALIAINLLVFGAVLLQAGGTDLRDLVSSSIYSHGVLVNGAGFENEYWRLLTSGFLHQSVPHLAINMFSLYIIGADLERVLGRARYLAIYLVGLLGGSAAVMAFQDGTTLTAGASGAIYGLMGALFVLLLKLKAPVTTVLVIIVVNIVFSVSLPNISLFGHLGGLVFGAASAAAVIWLPTAVLPPPKRTQAAVDRVGWYGLLALAVIAVAIGSGIGLGESL</sequence>
<dbReference type="Proteomes" id="UP001200110">
    <property type="component" value="Unassembled WGS sequence"/>
</dbReference>
<feature type="domain" description="Peptidase S54 rhomboid" evidence="8">
    <location>
        <begin position="112"/>
        <end position="242"/>
    </location>
</feature>
<feature type="transmembrane region" description="Helical" evidence="7">
    <location>
        <begin position="65"/>
        <end position="85"/>
    </location>
</feature>
<dbReference type="InterPro" id="IPR050925">
    <property type="entry name" value="Rhomboid_protease_S54"/>
</dbReference>
<dbReference type="Gene3D" id="1.20.1540.10">
    <property type="entry name" value="Rhomboid-like"/>
    <property type="match status" value="1"/>
</dbReference>
<proteinExistence type="inferred from homology"/>
<protein>
    <submittedName>
        <fullName evidence="9">Rhomboid family intramembrane serine protease</fullName>
        <ecNumber evidence="9">3.4.21.105</ecNumber>
    </submittedName>
</protein>
<evidence type="ECO:0000256" key="4">
    <source>
        <dbReference type="ARBA" id="ARBA00022801"/>
    </source>
</evidence>
<dbReference type="PANTHER" id="PTHR43731:SF14">
    <property type="entry name" value="PRESENILIN-ASSOCIATED RHOMBOID-LIKE PROTEIN, MITOCHONDRIAL"/>
    <property type="match status" value="1"/>
</dbReference>
<keyword evidence="3 7" id="KW-0812">Transmembrane</keyword>
<comment type="subcellular location">
    <subcellularLocation>
        <location evidence="1">Membrane</location>
        <topology evidence="1">Multi-pass membrane protein</topology>
    </subcellularLocation>
</comment>
<feature type="transmembrane region" description="Helical" evidence="7">
    <location>
        <begin position="153"/>
        <end position="171"/>
    </location>
</feature>
<dbReference type="EMBL" id="JAKKOR010000008">
    <property type="protein sequence ID" value="MCF8589108.1"/>
    <property type="molecule type" value="Genomic_DNA"/>
</dbReference>
<accession>A0ABS9IU66</accession>
<dbReference type="InterPro" id="IPR022764">
    <property type="entry name" value="Peptidase_S54_rhomboid_dom"/>
</dbReference>
<evidence type="ECO:0000256" key="2">
    <source>
        <dbReference type="ARBA" id="ARBA00009045"/>
    </source>
</evidence>
<dbReference type="EC" id="3.4.21.105" evidence="9"/>
<evidence type="ECO:0000256" key="3">
    <source>
        <dbReference type="ARBA" id="ARBA00022692"/>
    </source>
</evidence>
<evidence type="ECO:0000256" key="1">
    <source>
        <dbReference type="ARBA" id="ARBA00004141"/>
    </source>
</evidence>
<evidence type="ECO:0000256" key="6">
    <source>
        <dbReference type="ARBA" id="ARBA00023136"/>
    </source>
</evidence>